<dbReference type="InterPro" id="IPR029044">
    <property type="entry name" value="Nucleotide-diphossugar_trans"/>
</dbReference>
<dbReference type="PANTHER" id="PTHR48409">
    <property type="entry name" value="GLYCOSYLTRANSFERASE FAMILY PROTEIN 64 C3"/>
    <property type="match status" value="1"/>
</dbReference>
<dbReference type="AlphaFoldDB" id="A0A6V7NFE3"/>
<evidence type="ECO:0000259" key="5">
    <source>
        <dbReference type="Pfam" id="PF09258"/>
    </source>
</evidence>
<evidence type="ECO:0000256" key="3">
    <source>
        <dbReference type="ARBA" id="ARBA00023157"/>
    </source>
</evidence>
<dbReference type="InterPro" id="IPR015338">
    <property type="entry name" value="GT64_dom"/>
</dbReference>
<dbReference type="Pfam" id="PF09258">
    <property type="entry name" value="Glyco_transf_64"/>
    <property type="match status" value="1"/>
</dbReference>
<comment type="similarity">
    <text evidence="1">Belongs to the glycosyltransferase 64 family.</text>
</comment>
<feature type="region of interest" description="Disordered" evidence="4">
    <location>
        <begin position="181"/>
        <end position="226"/>
    </location>
</feature>
<organism evidence="6">
    <name type="scientific">Ananas comosus var. bracteatus</name>
    <name type="common">red pineapple</name>
    <dbReference type="NCBI Taxonomy" id="296719"/>
    <lineage>
        <taxon>Eukaryota</taxon>
        <taxon>Viridiplantae</taxon>
        <taxon>Streptophyta</taxon>
        <taxon>Embryophyta</taxon>
        <taxon>Tracheophyta</taxon>
        <taxon>Spermatophyta</taxon>
        <taxon>Magnoliopsida</taxon>
        <taxon>Liliopsida</taxon>
        <taxon>Poales</taxon>
        <taxon>Bromeliaceae</taxon>
        <taxon>Bromelioideae</taxon>
        <taxon>Ananas</taxon>
    </lineage>
</organism>
<dbReference type="GO" id="GO:0016020">
    <property type="term" value="C:membrane"/>
    <property type="evidence" value="ECO:0007669"/>
    <property type="project" value="InterPro"/>
</dbReference>
<dbReference type="Gene3D" id="3.90.550.10">
    <property type="entry name" value="Spore Coat Polysaccharide Biosynthesis Protein SpsA, Chain A"/>
    <property type="match status" value="1"/>
</dbReference>
<protein>
    <recommendedName>
        <fullName evidence="5">Glycosyl transferase 64 domain-containing protein</fullName>
    </recommendedName>
</protein>
<reference evidence="6" key="1">
    <citation type="submission" date="2020-07" db="EMBL/GenBank/DDBJ databases">
        <authorList>
            <person name="Lin J."/>
        </authorList>
    </citation>
    <scope>NUCLEOTIDE SEQUENCE</scope>
</reference>
<dbReference type="GO" id="GO:0016757">
    <property type="term" value="F:glycosyltransferase activity"/>
    <property type="evidence" value="ECO:0007669"/>
    <property type="project" value="InterPro"/>
</dbReference>
<keyword evidence="3" id="KW-1015">Disulfide bond</keyword>
<keyword evidence="2" id="KW-0808">Transferase</keyword>
<gene>
    <name evidence="6" type="ORF">CB5_LOCUS516</name>
</gene>
<accession>A0A6V7NFE3</accession>
<feature type="compositionally biased region" description="Basic residues" evidence="4">
    <location>
        <begin position="197"/>
        <end position="208"/>
    </location>
</feature>
<evidence type="ECO:0000256" key="1">
    <source>
        <dbReference type="ARBA" id="ARBA00008700"/>
    </source>
</evidence>
<sequence>MALGVALHCSPNRSLKARFLPRRALWICAVAVCDDDVALPPRPLSFALALFRSRSRSRPALIGFFGRAHDLDPMRRESIHAASDRYSILLAKFFLLPVPLLRRYSCALELTLAHHVVDRAPNCEDILMSFVAAVDGVELVLVEGKGVRDWGNPRNRPCRRQRGSCGCGWWWRQRQEHVRRRRQQRRLRAKEEGGGGGRRRRRTRKWRGGRREEEEGGGGRREEKMM</sequence>
<evidence type="ECO:0000256" key="4">
    <source>
        <dbReference type="SAM" id="MobiDB-lite"/>
    </source>
</evidence>
<feature type="domain" description="Glycosyl transferase 64" evidence="5">
    <location>
        <begin position="10"/>
        <end position="156"/>
    </location>
</feature>
<dbReference type="InterPro" id="IPR053318">
    <property type="entry name" value="GT64"/>
</dbReference>
<proteinExistence type="inferred from homology"/>
<name>A0A6V7NFE3_ANACO</name>
<feature type="compositionally biased region" description="Basic and acidic residues" evidence="4">
    <location>
        <begin position="209"/>
        <end position="226"/>
    </location>
</feature>
<dbReference type="PANTHER" id="PTHR48409:SF1">
    <property type="entry name" value="GLYCOSYLTRANSFERASE FAMILY PROTEIN 64 C3"/>
    <property type="match status" value="1"/>
</dbReference>
<evidence type="ECO:0000313" key="6">
    <source>
        <dbReference type="EMBL" id="CAD1817305.1"/>
    </source>
</evidence>
<evidence type="ECO:0000256" key="2">
    <source>
        <dbReference type="ARBA" id="ARBA00022679"/>
    </source>
</evidence>
<dbReference type="EMBL" id="LR862129">
    <property type="protein sequence ID" value="CAD1817305.1"/>
    <property type="molecule type" value="Genomic_DNA"/>
</dbReference>